<dbReference type="PROSITE" id="PS50936">
    <property type="entry name" value="ENGC_GTPASE"/>
    <property type="match status" value="1"/>
</dbReference>
<evidence type="ECO:0000313" key="14">
    <source>
        <dbReference type="Proteomes" id="UP000032160"/>
    </source>
</evidence>
<evidence type="ECO:0000256" key="5">
    <source>
        <dbReference type="ARBA" id="ARBA00022741"/>
    </source>
</evidence>
<dbReference type="EMBL" id="HG966617">
    <property type="protein sequence ID" value="CDO59514.1"/>
    <property type="molecule type" value="Genomic_DNA"/>
</dbReference>
<protein>
    <recommendedName>
        <fullName evidence="10">Small ribosomal subunit biogenesis GTPase RsgA</fullName>
        <ecNumber evidence="10">3.6.1.-</ecNumber>
    </recommendedName>
</protein>
<dbReference type="HOGENOM" id="CLU_033617_0_1_5"/>
<keyword evidence="3 10" id="KW-0479">Metal-binding</keyword>
<evidence type="ECO:0000256" key="4">
    <source>
        <dbReference type="ARBA" id="ARBA00022730"/>
    </source>
</evidence>
<dbReference type="EC" id="3.6.1.-" evidence="10"/>
<dbReference type="PANTHER" id="PTHR32120">
    <property type="entry name" value="SMALL RIBOSOMAL SUBUNIT BIOGENESIS GTPASE RSGA"/>
    <property type="match status" value="1"/>
</dbReference>
<evidence type="ECO:0000256" key="9">
    <source>
        <dbReference type="ARBA" id="ARBA00023134"/>
    </source>
</evidence>
<keyword evidence="1 10" id="KW-0963">Cytoplasm</keyword>
<accession>X5MEX8</accession>
<dbReference type="GO" id="GO:0005525">
    <property type="term" value="F:GTP binding"/>
    <property type="evidence" value="ECO:0007669"/>
    <property type="project" value="UniProtKB-UniRule"/>
</dbReference>
<keyword evidence="4 10" id="KW-0699">rRNA-binding</keyword>
<organism evidence="13 14">
    <name type="scientific">Candidatus Phaeomarinibacter ectocarpi</name>
    <dbReference type="NCBI Taxonomy" id="1458461"/>
    <lineage>
        <taxon>Bacteria</taxon>
        <taxon>Pseudomonadati</taxon>
        <taxon>Pseudomonadota</taxon>
        <taxon>Alphaproteobacteria</taxon>
        <taxon>Hyphomicrobiales</taxon>
        <taxon>Parvibaculaceae</taxon>
        <taxon>Candidatus Phaeomarinibacter</taxon>
    </lineage>
</organism>
<dbReference type="Gene3D" id="1.10.40.50">
    <property type="entry name" value="Probable gtpase engc, domain 3"/>
    <property type="match status" value="1"/>
</dbReference>
<comment type="cofactor">
    <cofactor evidence="10">
        <name>Zn(2+)</name>
        <dbReference type="ChEBI" id="CHEBI:29105"/>
    </cofactor>
    <text evidence="10">Binds 1 zinc ion per subunit.</text>
</comment>
<dbReference type="InterPro" id="IPR027417">
    <property type="entry name" value="P-loop_NTPase"/>
</dbReference>
<reference evidence="13 14" key="1">
    <citation type="journal article" date="2014" name="Front. Genet.">
        <title>Genome and metabolic network of "Candidatus Phaeomarinobacter ectocarpi" Ec32, a new candidate genus of Alphaproteobacteria frequently associated with brown algae.</title>
        <authorList>
            <person name="Dittami S.M."/>
            <person name="Barbeyron T."/>
            <person name="Boyen C."/>
            <person name="Cambefort J."/>
            <person name="Collet G."/>
            <person name="Delage L."/>
            <person name="Gobet A."/>
            <person name="Groisillier A."/>
            <person name="Leblanc C."/>
            <person name="Michel G."/>
            <person name="Scornet D."/>
            <person name="Siegel A."/>
            <person name="Tapia J.E."/>
            <person name="Tonon T."/>
        </authorList>
    </citation>
    <scope>NUCLEOTIDE SEQUENCE [LARGE SCALE GENOMIC DNA]</scope>
    <source>
        <strain evidence="13 14">Ec32</strain>
    </source>
</reference>
<keyword evidence="9 10" id="KW-0342">GTP-binding</keyword>
<dbReference type="STRING" id="1458461.BN1012_Phect1300"/>
<proteinExistence type="inferred from homology"/>
<evidence type="ECO:0000256" key="1">
    <source>
        <dbReference type="ARBA" id="ARBA00022490"/>
    </source>
</evidence>
<dbReference type="KEGG" id="pect:BN1012_Phect1300"/>
<keyword evidence="14" id="KW-1185">Reference proteome</keyword>
<dbReference type="GO" id="GO:0003924">
    <property type="term" value="F:GTPase activity"/>
    <property type="evidence" value="ECO:0007669"/>
    <property type="project" value="UniProtKB-UniRule"/>
</dbReference>
<sequence>MTTRISTQISTLADLGWTNFFLSQLDADELAAPARVMSVHRTKMDVMGCGPDQVPFEKTIMPFSEPDDPDDGSPGRAATVGDWVLLDPVTGQAHRLLDRTSVFKRKVAGHERKEQLIAANVDTLFVVTSCNQDFNVARLERYLALAQDAGVTPVIILTKADLTDDPRDYEQQAMGLMPGIVVEMLDARDPDQIASLLPWCTTGQTVAFVGSSGVGKSTLINTLTGQDSIETAGIREDDAKGRHTTTSRQFHRLASGAWLLDTPGMRELQLTDVQDGIDAVFADVVALAEDCRFKDCQHETEPGCAVTAAIDAGTLDPKRLHRWRKLALEDQHNTQTIAERRSHEKSFKKMVKRTVAQKKRFRDD</sequence>
<evidence type="ECO:0000259" key="12">
    <source>
        <dbReference type="PROSITE" id="PS51721"/>
    </source>
</evidence>
<dbReference type="PANTHER" id="PTHR32120:SF10">
    <property type="entry name" value="SMALL RIBOSOMAL SUBUNIT BIOGENESIS GTPASE RSGA"/>
    <property type="match status" value="1"/>
</dbReference>
<feature type="binding site" evidence="10">
    <location>
        <position position="291"/>
    </location>
    <ligand>
        <name>Zn(2+)</name>
        <dbReference type="ChEBI" id="CHEBI:29105"/>
    </ligand>
</feature>
<dbReference type="SUPFAM" id="SSF52540">
    <property type="entry name" value="P-loop containing nucleoside triphosphate hydrolases"/>
    <property type="match status" value="1"/>
</dbReference>
<evidence type="ECO:0000256" key="7">
    <source>
        <dbReference type="ARBA" id="ARBA00022833"/>
    </source>
</evidence>
<keyword evidence="7 10" id="KW-0862">Zinc</keyword>
<dbReference type="OrthoDB" id="9809485at2"/>
<comment type="function">
    <text evidence="10">One of several proteins that assist in the late maturation steps of the functional core of the 30S ribosomal subunit. Helps release RbfA from mature subunits. May play a role in the assembly of ribosomal proteins into the subunit. Circularly permuted GTPase that catalyzes slow GTP hydrolysis, GTPase activity is stimulated by the 30S ribosomal subunit.</text>
</comment>
<feature type="binding site" evidence="10">
    <location>
        <position position="298"/>
    </location>
    <ligand>
        <name>Zn(2+)</name>
        <dbReference type="ChEBI" id="CHEBI:29105"/>
    </ligand>
</feature>
<comment type="similarity">
    <text evidence="10">Belongs to the TRAFAC class YlqF/YawG GTPase family. RsgA subfamily.</text>
</comment>
<keyword evidence="6 10" id="KW-0378">Hydrolase</keyword>
<dbReference type="CDD" id="cd01854">
    <property type="entry name" value="YjeQ_EngC"/>
    <property type="match status" value="1"/>
</dbReference>
<feature type="binding site" evidence="10">
    <location>
        <position position="304"/>
    </location>
    <ligand>
        <name>Zn(2+)</name>
        <dbReference type="ChEBI" id="CHEBI:29105"/>
    </ligand>
</feature>
<dbReference type="GO" id="GO:0005737">
    <property type="term" value="C:cytoplasm"/>
    <property type="evidence" value="ECO:0007669"/>
    <property type="project" value="UniProtKB-SubCell"/>
</dbReference>
<evidence type="ECO:0000256" key="3">
    <source>
        <dbReference type="ARBA" id="ARBA00022723"/>
    </source>
</evidence>
<dbReference type="Gene3D" id="3.40.50.300">
    <property type="entry name" value="P-loop containing nucleotide triphosphate hydrolases"/>
    <property type="match status" value="1"/>
</dbReference>
<dbReference type="NCBIfam" id="TIGR00157">
    <property type="entry name" value="ribosome small subunit-dependent GTPase A"/>
    <property type="match status" value="1"/>
</dbReference>
<keyword evidence="8 10" id="KW-0694">RNA-binding</keyword>
<comment type="subcellular location">
    <subcellularLocation>
        <location evidence="10">Cytoplasm</location>
    </subcellularLocation>
</comment>
<name>X5MEX8_9HYPH</name>
<dbReference type="GO" id="GO:0046872">
    <property type="term" value="F:metal ion binding"/>
    <property type="evidence" value="ECO:0007669"/>
    <property type="project" value="UniProtKB-KW"/>
</dbReference>
<evidence type="ECO:0000256" key="2">
    <source>
        <dbReference type="ARBA" id="ARBA00022517"/>
    </source>
</evidence>
<dbReference type="PROSITE" id="PS51721">
    <property type="entry name" value="G_CP"/>
    <property type="match status" value="1"/>
</dbReference>
<dbReference type="Proteomes" id="UP000032160">
    <property type="component" value="Chromosome I"/>
</dbReference>
<keyword evidence="2 10" id="KW-0690">Ribosome biogenesis</keyword>
<evidence type="ECO:0000313" key="13">
    <source>
        <dbReference type="EMBL" id="CDO59514.1"/>
    </source>
</evidence>
<dbReference type="AlphaFoldDB" id="X5MEX8"/>
<comment type="subunit">
    <text evidence="10">Monomer. Associates with 30S ribosomal subunit, binds 16S rRNA.</text>
</comment>
<dbReference type="InterPro" id="IPR010914">
    <property type="entry name" value="RsgA_GTPase_dom"/>
</dbReference>
<dbReference type="InterPro" id="IPR030378">
    <property type="entry name" value="G_CP_dom"/>
</dbReference>
<dbReference type="InterPro" id="IPR004881">
    <property type="entry name" value="Ribosome_biogen_GTPase_RsgA"/>
</dbReference>
<feature type="binding site" evidence="10">
    <location>
        <position position="296"/>
    </location>
    <ligand>
        <name>Zn(2+)</name>
        <dbReference type="ChEBI" id="CHEBI:29105"/>
    </ligand>
</feature>
<evidence type="ECO:0000259" key="11">
    <source>
        <dbReference type="PROSITE" id="PS50936"/>
    </source>
</evidence>
<dbReference type="RefSeq" id="WP_043950146.1">
    <property type="nucleotide sequence ID" value="NZ_HG966617.1"/>
</dbReference>
<dbReference type="GO" id="GO:0019843">
    <property type="term" value="F:rRNA binding"/>
    <property type="evidence" value="ECO:0007669"/>
    <property type="project" value="UniProtKB-KW"/>
</dbReference>
<dbReference type="Pfam" id="PF03193">
    <property type="entry name" value="RsgA_GTPase"/>
    <property type="match status" value="1"/>
</dbReference>
<evidence type="ECO:0000256" key="6">
    <source>
        <dbReference type="ARBA" id="ARBA00022801"/>
    </source>
</evidence>
<dbReference type="PATRIC" id="fig|1458461.3.peg.1299"/>
<feature type="domain" description="EngC GTPase" evidence="11">
    <location>
        <begin position="119"/>
        <end position="266"/>
    </location>
</feature>
<gene>
    <name evidence="10" type="primary">rsgA</name>
    <name evidence="13" type="ORF">BN1012_Phect1300</name>
</gene>
<evidence type="ECO:0000256" key="10">
    <source>
        <dbReference type="HAMAP-Rule" id="MF_01820"/>
    </source>
</evidence>
<dbReference type="HAMAP" id="MF_01820">
    <property type="entry name" value="GTPase_RsgA"/>
    <property type="match status" value="1"/>
</dbReference>
<dbReference type="GO" id="GO:0042274">
    <property type="term" value="P:ribosomal small subunit biogenesis"/>
    <property type="evidence" value="ECO:0007669"/>
    <property type="project" value="UniProtKB-UniRule"/>
</dbReference>
<feature type="binding site" evidence="10">
    <location>
        <begin position="210"/>
        <end position="218"/>
    </location>
    <ligand>
        <name>GTP</name>
        <dbReference type="ChEBI" id="CHEBI:37565"/>
    </ligand>
</feature>
<feature type="binding site" evidence="10">
    <location>
        <begin position="158"/>
        <end position="161"/>
    </location>
    <ligand>
        <name>GTP</name>
        <dbReference type="ChEBI" id="CHEBI:37565"/>
    </ligand>
</feature>
<feature type="domain" description="CP-type G" evidence="12">
    <location>
        <begin position="113"/>
        <end position="268"/>
    </location>
</feature>
<keyword evidence="5 10" id="KW-0547">Nucleotide-binding</keyword>
<evidence type="ECO:0000256" key="8">
    <source>
        <dbReference type="ARBA" id="ARBA00022884"/>
    </source>
</evidence>